<comment type="subcellular location">
    <subcellularLocation>
        <location evidence="1">Nucleus</location>
    </subcellularLocation>
</comment>
<feature type="compositionally biased region" description="Polar residues" evidence="7">
    <location>
        <begin position="521"/>
        <end position="532"/>
    </location>
</feature>
<feature type="compositionally biased region" description="Basic and acidic residues" evidence="7">
    <location>
        <begin position="266"/>
        <end position="281"/>
    </location>
</feature>
<dbReference type="InterPro" id="IPR003657">
    <property type="entry name" value="WRKY_dom"/>
</dbReference>
<dbReference type="GO" id="GO:0005634">
    <property type="term" value="C:nucleus"/>
    <property type="evidence" value="ECO:0007669"/>
    <property type="project" value="UniProtKB-SubCell"/>
</dbReference>
<keyword evidence="9" id="KW-1185">Reference proteome</keyword>
<reference evidence="9" key="1">
    <citation type="journal article" date="2019" name="Nat. Commun.">
        <title>Genome-wide association mapping of date palm fruit traits.</title>
        <authorList>
            <person name="Hazzouri K.M."/>
            <person name="Gros-Balthazard M."/>
            <person name="Flowers J.M."/>
            <person name="Copetti D."/>
            <person name="Lemansour A."/>
            <person name="Lebrun M."/>
            <person name="Masmoudi K."/>
            <person name="Ferrand S."/>
            <person name="Dhar M.I."/>
            <person name="Fresquez Z.A."/>
            <person name="Rosas U."/>
            <person name="Zhang J."/>
            <person name="Talag J."/>
            <person name="Lee S."/>
            <person name="Kudrna D."/>
            <person name="Powell R.F."/>
            <person name="Leitch I.J."/>
            <person name="Krueger R.R."/>
            <person name="Wing R.A."/>
            <person name="Amiri K.M.A."/>
            <person name="Purugganan M.D."/>
        </authorList>
    </citation>
    <scope>NUCLEOTIDE SEQUENCE [LARGE SCALE GENOMIC DNA]</scope>
    <source>
        <strain evidence="9">cv. Khalas</strain>
    </source>
</reference>
<evidence type="ECO:0000256" key="3">
    <source>
        <dbReference type="ARBA" id="ARBA00023015"/>
    </source>
</evidence>
<feature type="compositionally biased region" description="Basic and acidic residues" evidence="7">
    <location>
        <begin position="1"/>
        <end position="17"/>
    </location>
</feature>
<dbReference type="PANTHER" id="PTHR31221">
    <property type="entry name" value="WRKY TRANSCRIPTION FACTOR PROTEIN 1-RELATED"/>
    <property type="match status" value="1"/>
</dbReference>
<feature type="region of interest" description="Disordered" evidence="7">
    <location>
        <begin position="266"/>
        <end position="325"/>
    </location>
</feature>
<evidence type="ECO:0000256" key="5">
    <source>
        <dbReference type="ARBA" id="ARBA00023163"/>
    </source>
</evidence>
<dbReference type="Gene3D" id="2.20.25.80">
    <property type="entry name" value="WRKY domain"/>
    <property type="match status" value="2"/>
</dbReference>
<feature type="domain" description="WRKY" evidence="8">
    <location>
        <begin position="381"/>
        <end position="446"/>
    </location>
</feature>
<dbReference type="SUPFAM" id="SSF118290">
    <property type="entry name" value="WRKY DNA-binding domain"/>
    <property type="match status" value="2"/>
</dbReference>
<keyword evidence="4" id="KW-0238">DNA-binding</keyword>
<dbReference type="Proteomes" id="UP000228380">
    <property type="component" value="Chromosome 7"/>
</dbReference>
<dbReference type="OrthoDB" id="764896at2759"/>
<evidence type="ECO:0000256" key="6">
    <source>
        <dbReference type="ARBA" id="ARBA00023242"/>
    </source>
</evidence>
<gene>
    <name evidence="10 11" type="primary">LOC103696592</name>
</gene>
<name>A0A8B7MSG0_PHODC</name>
<sequence>MAEKRPSSDAQVEEKPDATGGRPPSPLPTAESSLPTEPGADAAPAVKEDGSEAVELPNSTAGENPAAGEADGRSFSQLLAGAMASPEGSPRARQIVSVPVDSVRLPVVAVPCFLAPAALLESPGFSGQFAMTHQAVLATVTAQAQMQLQASYPSSSTELVSTSVPQPMLSNFGPVSFQQRPLAVCQDSVCTPKTEQLPSSDRKLQSAHIVAKTAISDGYNWRKYGQKQVKSSENSRSYYKCTNTNCFAKRKVERCPDGRIVEIIYRGEHNHDPPQKTKCSQERGAQSGGPNGDNENLELPSREINESDPSACKSEQISGNDTPERQLYCSSDCEGDAGIKPAEDIGEEPDRKRRLIESIMNISTPVLRTVREPKIVVQRACDVGHVSDGYRWRKYGQKIVKGNPNPRSYYRCTHNGCPVRKHVEKASDDAKAMIITYEGKHNHDRPTPQNTSDSPAADLVTAATADTSELLNKSDLLLDQKPSKEMRPDVGGDFSGERAIELGGENALESAQTLLSIGFNSTSGEATRNNSDGVKHPLFSENPAAVPVQNS</sequence>
<dbReference type="RefSeq" id="XP_017695965.1">
    <property type="nucleotide sequence ID" value="XM_017840476.3"/>
</dbReference>
<dbReference type="AlphaFoldDB" id="A0A8B7MSG0"/>
<dbReference type="GO" id="GO:0003700">
    <property type="term" value="F:DNA-binding transcription factor activity"/>
    <property type="evidence" value="ECO:0007669"/>
    <property type="project" value="InterPro"/>
</dbReference>
<dbReference type="PANTHER" id="PTHR31221:SF309">
    <property type="entry name" value="WRKY TRANSCRIPTION FACTOR 32-RELATED"/>
    <property type="match status" value="1"/>
</dbReference>
<proteinExistence type="predicted"/>
<dbReference type="PROSITE" id="PS50811">
    <property type="entry name" value="WRKY"/>
    <property type="match status" value="2"/>
</dbReference>
<keyword evidence="6" id="KW-0539">Nucleus</keyword>
<evidence type="ECO:0000256" key="4">
    <source>
        <dbReference type="ARBA" id="ARBA00023125"/>
    </source>
</evidence>
<feature type="region of interest" description="Disordered" evidence="7">
    <location>
        <begin position="1"/>
        <end position="71"/>
    </location>
</feature>
<evidence type="ECO:0000259" key="8">
    <source>
        <dbReference type="PROSITE" id="PS50811"/>
    </source>
</evidence>
<dbReference type="Pfam" id="PF03106">
    <property type="entry name" value="WRKY"/>
    <property type="match status" value="2"/>
</dbReference>
<protein>
    <submittedName>
        <fullName evidence="11">Probable WRKY transcription factor 4 isoform X1</fullName>
    </submittedName>
    <submittedName>
        <fullName evidence="10">Probable WRKY transcription factor 4 isoform X2</fullName>
    </submittedName>
</protein>
<dbReference type="KEGG" id="pda:103696592"/>
<accession>A0A8B7MSG0</accession>
<organism evidence="9 10">
    <name type="scientific">Phoenix dactylifera</name>
    <name type="common">Date palm</name>
    <dbReference type="NCBI Taxonomy" id="42345"/>
    <lineage>
        <taxon>Eukaryota</taxon>
        <taxon>Viridiplantae</taxon>
        <taxon>Streptophyta</taxon>
        <taxon>Embryophyta</taxon>
        <taxon>Tracheophyta</taxon>
        <taxon>Spermatophyta</taxon>
        <taxon>Magnoliopsida</taxon>
        <taxon>Liliopsida</taxon>
        <taxon>Arecaceae</taxon>
        <taxon>Coryphoideae</taxon>
        <taxon>Phoeniceae</taxon>
        <taxon>Phoenix</taxon>
    </lineage>
</organism>
<keyword evidence="5" id="KW-0804">Transcription</keyword>
<dbReference type="SMART" id="SM00774">
    <property type="entry name" value="WRKY"/>
    <property type="match status" value="2"/>
</dbReference>
<dbReference type="GO" id="GO:0043565">
    <property type="term" value="F:sequence-specific DNA binding"/>
    <property type="evidence" value="ECO:0007669"/>
    <property type="project" value="InterPro"/>
</dbReference>
<evidence type="ECO:0000313" key="9">
    <source>
        <dbReference type="Proteomes" id="UP000228380"/>
    </source>
</evidence>
<reference evidence="10 11" key="2">
    <citation type="submission" date="2025-04" db="UniProtKB">
        <authorList>
            <consortium name="RefSeq"/>
        </authorList>
    </citation>
    <scope>IDENTIFICATION</scope>
    <source>
        <tissue evidence="10 11">Young leaves</tissue>
    </source>
</reference>
<evidence type="ECO:0000256" key="7">
    <source>
        <dbReference type="SAM" id="MobiDB-lite"/>
    </source>
</evidence>
<evidence type="ECO:0000313" key="10">
    <source>
        <dbReference type="RefSeq" id="XP_017695965.1"/>
    </source>
</evidence>
<evidence type="ECO:0000256" key="1">
    <source>
        <dbReference type="ARBA" id="ARBA00004123"/>
    </source>
</evidence>
<dbReference type="RefSeq" id="XP_038984200.1">
    <property type="nucleotide sequence ID" value="XM_039128272.1"/>
</dbReference>
<evidence type="ECO:0000256" key="2">
    <source>
        <dbReference type="ARBA" id="ARBA00022737"/>
    </source>
</evidence>
<feature type="domain" description="WRKY" evidence="8">
    <location>
        <begin position="210"/>
        <end position="274"/>
    </location>
</feature>
<dbReference type="InterPro" id="IPR036576">
    <property type="entry name" value="WRKY_dom_sf"/>
</dbReference>
<keyword evidence="2" id="KW-0677">Repeat</keyword>
<evidence type="ECO:0000313" key="11">
    <source>
        <dbReference type="RefSeq" id="XP_038984200.1"/>
    </source>
</evidence>
<feature type="region of interest" description="Disordered" evidence="7">
    <location>
        <begin position="521"/>
        <end position="551"/>
    </location>
</feature>
<dbReference type="GeneID" id="103696592"/>
<dbReference type="InterPro" id="IPR044810">
    <property type="entry name" value="WRKY_plant"/>
</dbReference>
<keyword evidence="3" id="KW-0805">Transcription regulation</keyword>
<dbReference type="FunFam" id="2.20.25.80:FF:000006">
    <property type="entry name" value="WRKY transcription factor"/>
    <property type="match status" value="2"/>
</dbReference>